<dbReference type="InterPro" id="IPR053376">
    <property type="entry name" value="Serine_acetyltransferase"/>
</dbReference>
<sequence>MPEFYRNQNRKLVQETIEALSSESSYELVYMPKHGRTMPSVKVLGDLVDKLREVIFPGYFGNASLRPETYEYHIGVNTDAAYRLLADQIRKGMCFSCTQGKSQSCEECENKAPQMAAAFISRLPEIRRLLATDVQALYKGDPAAKNAGEIIFSYPAIRAMTNHRIAHELRLLEVPVIPRIIAEMAHSETGIDIHPGAQIGEGFAIDHGTGVVIGETSIIGKNVKLYQGVTLGAKSFPQEEDGTLVKGIPRHPIVEDDVVIYSNASVLGRITIGKGSVIGGNVWVTRDLAPNSRVLQRKATATMFENGAGI</sequence>
<keyword evidence="5 7" id="KW-0012">Acyltransferase</keyword>
<dbReference type="GO" id="GO:0009001">
    <property type="term" value="F:serine O-acetyltransferase activity"/>
    <property type="evidence" value="ECO:0007669"/>
    <property type="project" value="UniProtKB-EC"/>
</dbReference>
<evidence type="ECO:0000313" key="7">
    <source>
        <dbReference type="EMBL" id="ALO15505.1"/>
    </source>
</evidence>
<dbReference type="InterPro" id="IPR011004">
    <property type="entry name" value="Trimer_LpxA-like_sf"/>
</dbReference>
<dbReference type="InterPro" id="IPR042122">
    <property type="entry name" value="Ser_AcTrfase_N_sf"/>
</dbReference>
<evidence type="ECO:0000256" key="1">
    <source>
        <dbReference type="ARBA" id="ARBA00007274"/>
    </source>
</evidence>
<dbReference type="FunFam" id="2.160.10.10:FF:000015">
    <property type="entry name" value="Serine acetyltransferase, plasmid"/>
    <property type="match status" value="1"/>
</dbReference>
<dbReference type="Gene3D" id="1.10.3130.10">
    <property type="entry name" value="serine acetyltransferase, domain 1"/>
    <property type="match status" value="1"/>
</dbReference>
<protein>
    <recommendedName>
        <fullName evidence="2">serine O-acetyltransferase</fullName>
        <ecNumber evidence="2">2.3.1.30</ecNumber>
    </recommendedName>
</protein>
<keyword evidence="4 7" id="KW-0808">Transferase</keyword>
<evidence type="ECO:0000313" key="8">
    <source>
        <dbReference type="Proteomes" id="UP000064893"/>
    </source>
</evidence>
<dbReference type="NCBIfam" id="NF041874">
    <property type="entry name" value="EPS_EpsC"/>
    <property type="match status" value="1"/>
</dbReference>
<dbReference type="RefSeq" id="WP_057952960.1">
    <property type="nucleotide sequence ID" value="NZ_CP013118.1"/>
</dbReference>
<dbReference type="PANTHER" id="PTHR42811">
    <property type="entry name" value="SERINE ACETYLTRANSFERASE"/>
    <property type="match status" value="1"/>
</dbReference>
<accession>A0A0S2HZQ5</accession>
<evidence type="ECO:0000256" key="4">
    <source>
        <dbReference type="ARBA" id="ARBA00022679"/>
    </source>
</evidence>
<dbReference type="Gene3D" id="2.160.10.10">
    <property type="entry name" value="Hexapeptide repeat proteins"/>
    <property type="match status" value="1"/>
</dbReference>
<dbReference type="SUPFAM" id="SSF51161">
    <property type="entry name" value="Trimeric LpxA-like enzymes"/>
    <property type="match status" value="1"/>
</dbReference>
<dbReference type="EC" id="2.3.1.30" evidence="2"/>
<dbReference type="STRING" id="1307839.L21SP5_01865"/>
<organism evidence="7 8">
    <name type="scientific">Salinivirga cyanobacteriivorans</name>
    <dbReference type="NCBI Taxonomy" id="1307839"/>
    <lineage>
        <taxon>Bacteria</taxon>
        <taxon>Pseudomonadati</taxon>
        <taxon>Bacteroidota</taxon>
        <taxon>Bacteroidia</taxon>
        <taxon>Bacteroidales</taxon>
        <taxon>Salinivirgaceae</taxon>
        <taxon>Salinivirga</taxon>
    </lineage>
</organism>
<name>A0A0S2HZQ5_9BACT</name>
<dbReference type="CDD" id="cd03354">
    <property type="entry name" value="LbH_SAT"/>
    <property type="match status" value="1"/>
</dbReference>
<evidence type="ECO:0000256" key="3">
    <source>
        <dbReference type="ARBA" id="ARBA00022605"/>
    </source>
</evidence>
<evidence type="ECO:0000256" key="6">
    <source>
        <dbReference type="ARBA" id="ARBA00049486"/>
    </source>
</evidence>
<dbReference type="GO" id="GO:0008652">
    <property type="term" value="P:amino acid biosynthetic process"/>
    <property type="evidence" value="ECO:0007669"/>
    <property type="project" value="UniProtKB-KW"/>
</dbReference>
<dbReference type="AlphaFoldDB" id="A0A0S2HZQ5"/>
<gene>
    <name evidence="7" type="primary">cysE</name>
    <name evidence="7" type="ORF">L21SP5_01865</name>
</gene>
<dbReference type="Pfam" id="PF00132">
    <property type="entry name" value="Hexapep"/>
    <property type="match status" value="1"/>
</dbReference>
<dbReference type="InterPro" id="IPR001451">
    <property type="entry name" value="Hexapep"/>
</dbReference>
<proteinExistence type="inferred from homology"/>
<keyword evidence="3" id="KW-0028">Amino-acid biosynthesis</keyword>
<dbReference type="Proteomes" id="UP000064893">
    <property type="component" value="Chromosome"/>
</dbReference>
<keyword evidence="8" id="KW-1185">Reference proteome</keyword>
<dbReference type="KEGG" id="blq:L21SP5_01865"/>
<dbReference type="PATRIC" id="fig|1307839.3.peg.1971"/>
<dbReference type="EMBL" id="CP013118">
    <property type="protein sequence ID" value="ALO15505.1"/>
    <property type="molecule type" value="Genomic_DNA"/>
</dbReference>
<evidence type="ECO:0000256" key="5">
    <source>
        <dbReference type="ARBA" id="ARBA00023315"/>
    </source>
</evidence>
<comment type="similarity">
    <text evidence="1">Belongs to the transferase hexapeptide repeat family.</text>
</comment>
<comment type="catalytic activity">
    <reaction evidence="6">
        <text>L-serine + acetyl-CoA = O-acetyl-L-serine + CoA</text>
        <dbReference type="Rhea" id="RHEA:24560"/>
        <dbReference type="ChEBI" id="CHEBI:33384"/>
        <dbReference type="ChEBI" id="CHEBI:57287"/>
        <dbReference type="ChEBI" id="CHEBI:57288"/>
        <dbReference type="ChEBI" id="CHEBI:58340"/>
        <dbReference type="EC" id="2.3.1.30"/>
    </reaction>
</comment>
<evidence type="ECO:0000256" key="2">
    <source>
        <dbReference type="ARBA" id="ARBA00013266"/>
    </source>
</evidence>
<dbReference type="OrthoDB" id="9801456at2"/>
<reference evidence="7 8" key="1">
    <citation type="submission" date="2015-11" db="EMBL/GenBank/DDBJ databases">
        <title>Description and complete genome sequence of a novel strain predominating in hypersaline microbial mats and representing a new family of the Bacteriodetes phylum.</title>
        <authorList>
            <person name="Spring S."/>
            <person name="Bunk B."/>
            <person name="Sproer C."/>
            <person name="Klenk H.-P."/>
        </authorList>
    </citation>
    <scope>NUCLEOTIDE SEQUENCE [LARGE SCALE GENOMIC DNA]</scope>
    <source>
        <strain evidence="7 8">L21-Spi-D4</strain>
    </source>
</reference>
<dbReference type="InterPro" id="IPR045304">
    <property type="entry name" value="LbH_SAT"/>
</dbReference>